<evidence type="ECO:0000313" key="3">
    <source>
        <dbReference type="Proteomes" id="UP000077407"/>
    </source>
</evidence>
<dbReference type="EMBL" id="LITT01000003">
    <property type="protein sequence ID" value="OAA91934.1"/>
    <property type="molecule type" value="Genomic_DNA"/>
</dbReference>
<organism evidence="2 3">
    <name type="scientific">Clostridium ljungdahlii</name>
    <dbReference type="NCBI Taxonomy" id="1538"/>
    <lineage>
        <taxon>Bacteria</taxon>
        <taxon>Bacillati</taxon>
        <taxon>Bacillota</taxon>
        <taxon>Clostridia</taxon>
        <taxon>Eubacteriales</taxon>
        <taxon>Clostridiaceae</taxon>
        <taxon>Clostridium</taxon>
    </lineage>
</organism>
<sequence>MAKASEYHKQGYTCGEAVIKAYNEKNGTNIPISLGSGMGTGFTVGSTCGAVGAAAVIIGFIKGRKNGTEKNEARVLTKELMQDVKQKYGAETCKNLKRNGIACAEIIEHTFEGLNHILNK</sequence>
<dbReference type="NCBIfam" id="TIGR01909">
    <property type="entry name" value="C_GCAxxG_C_C"/>
    <property type="match status" value="1"/>
</dbReference>
<dbReference type="Proteomes" id="UP000077407">
    <property type="component" value="Unassembled WGS sequence"/>
</dbReference>
<keyword evidence="1" id="KW-0812">Transmembrane</keyword>
<dbReference type="AlphaFoldDB" id="A0A166SBA4"/>
<dbReference type="SUPFAM" id="SSF48695">
    <property type="entry name" value="Multiheme cytochromes"/>
    <property type="match status" value="1"/>
</dbReference>
<protein>
    <submittedName>
        <fullName evidence="2">Putative redox-active protein (C_GCAxxG_C_C)</fullName>
    </submittedName>
</protein>
<evidence type="ECO:0000256" key="1">
    <source>
        <dbReference type="SAM" id="Phobius"/>
    </source>
</evidence>
<gene>
    <name evidence="2" type="ORF">WY13_00336</name>
</gene>
<dbReference type="OrthoDB" id="1624765at2"/>
<dbReference type="PATRIC" id="fig|1538.10.peg.823"/>
<accession>A0A166SBA4</accession>
<reference evidence="2 3" key="1">
    <citation type="journal article" date="2015" name="Biotechnol. Bioeng.">
        <title>Genome sequence and phenotypic characterization of Caulobacter segnis.</title>
        <authorList>
            <person name="Patel S."/>
            <person name="Fletcher B."/>
            <person name="Scott D.C."/>
            <person name="Ely B."/>
        </authorList>
    </citation>
    <scope>NUCLEOTIDE SEQUENCE [LARGE SCALE GENOMIC DNA]</scope>
    <source>
        <strain evidence="2 3">ERI-2</strain>
    </source>
</reference>
<dbReference type="RefSeq" id="WP_063553970.1">
    <property type="nucleotide sequence ID" value="NZ_LITT01000003.1"/>
</dbReference>
<comment type="caution">
    <text evidence="2">The sequence shown here is derived from an EMBL/GenBank/DDBJ whole genome shotgun (WGS) entry which is preliminary data.</text>
</comment>
<dbReference type="InterPro" id="IPR010181">
    <property type="entry name" value="CGCAxxGCC_motif"/>
</dbReference>
<dbReference type="Pfam" id="PF09719">
    <property type="entry name" value="C_GCAxxG_C_C"/>
    <property type="match status" value="1"/>
</dbReference>
<dbReference type="InterPro" id="IPR036280">
    <property type="entry name" value="Multihaem_cyt_sf"/>
</dbReference>
<proteinExistence type="predicted"/>
<keyword evidence="1" id="KW-0472">Membrane</keyword>
<keyword evidence="1" id="KW-1133">Transmembrane helix</keyword>
<evidence type="ECO:0000313" key="2">
    <source>
        <dbReference type="EMBL" id="OAA91934.1"/>
    </source>
</evidence>
<feature type="transmembrane region" description="Helical" evidence="1">
    <location>
        <begin position="41"/>
        <end position="61"/>
    </location>
</feature>
<name>A0A166SBA4_9CLOT</name>